<comment type="similarity">
    <text evidence="4">Belongs to the cyclin family.</text>
</comment>
<evidence type="ECO:0000256" key="5">
    <source>
        <dbReference type="SAM" id="MobiDB-lite"/>
    </source>
</evidence>
<dbReference type="AlphaFoldDB" id="A0A0P4WSU4"/>
<evidence type="ECO:0000256" key="4">
    <source>
        <dbReference type="RuleBase" id="RU000383"/>
    </source>
</evidence>
<evidence type="ECO:0000313" key="10">
    <source>
        <dbReference type="Proteomes" id="UP000076858"/>
    </source>
</evidence>
<evidence type="ECO:0000313" key="8">
    <source>
        <dbReference type="EMBL" id="JAI70723.1"/>
    </source>
</evidence>
<dbReference type="PANTHER" id="PTHR10177">
    <property type="entry name" value="CYCLINS"/>
    <property type="match status" value="1"/>
</dbReference>
<feature type="compositionally biased region" description="Polar residues" evidence="5">
    <location>
        <begin position="81"/>
        <end position="92"/>
    </location>
</feature>
<dbReference type="Proteomes" id="UP000076858">
    <property type="component" value="Unassembled WGS sequence"/>
</dbReference>
<feature type="domain" description="Cyclin-like" evidence="6">
    <location>
        <begin position="293"/>
        <end position="374"/>
    </location>
</feature>
<dbReference type="PIRSF" id="PIRSF001771">
    <property type="entry name" value="Cyclin_A_B_D_E"/>
    <property type="match status" value="1"/>
</dbReference>
<evidence type="ECO:0000256" key="2">
    <source>
        <dbReference type="ARBA" id="ARBA00023127"/>
    </source>
</evidence>
<proteinExistence type="inferred from homology"/>
<keyword evidence="3" id="KW-0131">Cell cycle</keyword>
<protein>
    <submittedName>
        <fullName evidence="9">Cyclin B3-like protein</fullName>
    </submittedName>
    <submittedName>
        <fullName evidence="8">G2/mitotic-specific cyclin-B3</fullName>
    </submittedName>
</protein>
<feature type="domain" description="Cyclin C-terminal" evidence="7">
    <location>
        <begin position="289"/>
        <end position="405"/>
    </location>
</feature>
<dbReference type="GO" id="GO:0016538">
    <property type="term" value="F:cyclin-dependent protein serine/threonine kinase regulator activity"/>
    <property type="evidence" value="ECO:0007669"/>
    <property type="project" value="InterPro"/>
</dbReference>
<evidence type="ECO:0000259" key="6">
    <source>
        <dbReference type="SMART" id="SM00385"/>
    </source>
</evidence>
<sequence length="410" mass="46516">MAPTKPSGITQMVTRMRAAANPSKATVNSLKAVTENNSLVHKNKRKAETVLTSDNKKRSALGDLTNASSKLQDAKKATKGKVSSTTTNTNLARPQLARPSTKALTLNLVKEDVKVPEQIDSEATIYFSPENVKPKRTLPPNVEDFDSECGTDPFQTPQYAQDIFLYFKQRELKFIPQRYMDQQTELTCDMRAVLVDWLVEVQESFELNHETLYSAVRLVDLYLSRTTVSKENLQLVGTTAMLISSKFEERCPPCVDDFLYICDDAYTRRDLIKMEMSILKAVDFDIGLPLSYSFLRRYARVSKASMETLTLARFILETSLMEYDLINVKDSLMAASALMMAFQMQNSGDWTPTLEYYSSFTKTELSETTQRLHSMLVKPQSKNLKTIRNKYSHKVFYEVAKIAPPAALEF</sequence>
<dbReference type="GO" id="GO:0051301">
    <property type="term" value="P:cell division"/>
    <property type="evidence" value="ECO:0007669"/>
    <property type="project" value="UniProtKB-KW"/>
</dbReference>
<evidence type="ECO:0000256" key="3">
    <source>
        <dbReference type="ARBA" id="ARBA00023306"/>
    </source>
</evidence>
<keyword evidence="1" id="KW-0132">Cell division</keyword>
<dbReference type="InterPro" id="IPR013763">
    <property type="entry name" value="Cyclin-like_dom"/>
</dbReference>
<evidence type="ECO:0000313" key="9">
    <source>
        <dbReference type="EMBL" id="KZS14567.1"/>
    </source>
</evidence>
<dbReference type="EMBL" id="GDIP01252678">
    <property type="protein sequence ID" value="JAI70723.1"/>
    <property type="molecule type" value="Transcribed_RNA"/>
</dbReference>
<reference evidence="8" key="2">
    <citation type="submission" date="2015-10" db="EMBL/GenBank/DDBJ databases">
        <authorList>
            <person name="Gilbert D.G."/>
        </authorList>
    </citation>
    <scope>NUCLEOTIDE SEQUENCE</scope>
</reference>
<evidence type="ECO:0000259" key="7">
    <source>
        <dbReference type="SMART" id="SM01332"/>
    </source>
</evidence>
<dbReference type="Gene3D" id="1.10.472.10">
    <property type="entry name" value="Cyclin-like"/>
    <property type="match status" value="2"/>
</dbReference>
<keyword evidence="2 4" id="KW-0195">Cyclin</keyword>
<dbReference type="Pfam" id="PF00134">
    <property type="entry name" value="Cyclin_N"/>
    <property type="match status" value="1"/>
</dbReference>
<dbReference type="EMBL" id="LRGB01000944">
    <property type="protein sequence ID" value="KZS14567.1"/>
    <property type="molecule type" value="Genomic_DNA"/>
</dbReference>
<feature type="region of interest" description="Disordered" evidence="5">
    <location>
        <begin position="61"/>
        <end position="92"/>
    </location>
</feature>
<gene>
    <name evidence="9" type="ORF">APZ42_019904</name>
</gene>
<dbReference type="Pfam" id="PF02984">
    <property type="entry name" value="Cyclin_C"/>
    <property type="match status" value="1"/>
</dbReference>
<accession>A0A0P4WSU4</accession>
<dbReference type="SMART" id="SM01332">
    <property type="entry name" value="Cyclin_C"/>
    <property type="match status" value="1"/>
</dbReference>
<dbReference type="FunFam" id="1.10.472.10:FF:000001">
    <property type="entry name" value="G2/mitotic-specific cyclin"/>
    <property type="match status" value="1"/>
</dbReference>
<reference evidence="9 10" key="3">
    <citation type="submission" date="2016-03" db="EMBL/GenBank/DDBJ databases">
        <title>EvidentialGene: Evidence-directed Construction of Genes on Genomes.</title>
        <authorList>
            <person name="Gilbert D.G."/>
            <person name="Choi J.-H."/>
            <person name="Mockaitis K."/>
            <person name="Colbourne J."/>
            <person name="Pfrender M."/>
        </authorList>
    </citation>
    <scope>NUCLEOTIDE SEQUENCE [LARGE SCALE GENOMIC DNA]</scope>
    <source>
        <strain evidence="9 10">Xinb3</strain>
        <tissue evidence="9">Complete organism</tissue>
    </source>
</reference>
<evidence type="ECO:0000256" key="1">
    <source>
        <dbReference type="ARBA" id="ARBA00022618"/>
    </source>
</evidence>
<dbReference type="CDD" id="cd20508">
    <property type="entry name" value="CYCLIN_CCNB3_rpt1"/>
    <property type="match status" value="1"/>
</dbReference>
<dbReference type="InterPro" id="IPR046965">
    <property type="entry name" value="Cyclin_A/B-like"/>
</dbReference>
<keyword evidence="10" id="KW-1185">Reference proteome</keyword>
<reference evidence="8" key="1">
    <citation type="submission" date="2015-10" db="EMBL/GenBank/DDBJ databases">
        <title>Daphnia magna gene sets from two clonal populations assembled and annotated with EvidentialGene.</title>
        <authorList>
            <person name="Gilbert D."/>
            <person name="Podicheti R."/>
            <person name="Orsini L."/>
            <person name="Colbourne J."/>
            <person name="Pfrender M."/>
        </authorList>
    </citation>
    <scope>NUCLEOTIDE SEQUENCE</scope>
</reference>
<dbReference type="SUPFAM" id="SSF47954">
    <property type="entry name" value="Cyclin-like"/>
    <property type="match status" value="2"/>
</dbReference>
<feature type="domain" description="Cyclin-like" evidence="6">
    <location>
        <begin position="196"/>
        <end position="280"/>
    </location>
</feature>
<dbReference type="GO" id="GO:0044772">
    <property type="term" value="P:mitotic cell cycle phase transition"/>
    <property type="evidence" value="ECO:0007669"/>
    <property type="project" value="InterPro"/>
</dbReference>
<dbReference type="InterPro" id="IPR036915">
    <property type="entry name" value="Cyclin-like_sf"/>
</dbReference>
<organism evidence="8">
    <name type="scientific">Daphnia magna</name>
    <dbReference type="NCBI Taxonomy" id="35525"/>
    <lineage>
        <taxon>Eukaryota</taxon>
        <taxon>Metazoa</taxon>
        <taxon>Ecdysozoa</taxon>
        <taxon>Arthropoda</taxon>
        <taxon>Crustacea</taxon>
        <taxon>Branchiopoda</taxon>
        <taxon>Diplostraca</taxon>
        <taxon>Cladocera</taxon>
        <taxon>Anomopoda</taxon>
        <taxon>Daphniidae</taxon>
        <taxon>Daphnia</taxon>
    </lineage>
</organism>
<dbReference type="OrthoDB" id="5590282at2759"/>
<dbReference type="CDD" id="cd20510">
    <property type="entry name" value="CYCLIN_CCNB3_rpt2"/>
    <property type="match status" value="1"/>
</dbReference>
<dbReference type="SMART" id="SM00385">
    <property type="entry name" value="CYCLIN"/>
    <property type="match status" value="2"/>
</dbReference>
<name>A0A0P4WSU4_9CRUS</name>
<dbReference type="STRING" id="35525.A0A0P4WSU4"/>
<dbReference type="InterPro" id="IPR006671">
    <property type="entry name" value="Cyclin_N"/>
</dbReference>
<dbReference type="InterPro" id="IPR039361">
    <property type="entry name" value="Cyclin"/>
</dbReference>
<dbReference type="InterPro" id="IPR004367">
    <property type="entry name" value="Cyclin_C-dom"/>
</dbReference>